<dbReference type="InterPro" id="IPR050238">
    <property type="entry name" value="DNA_Rep/Repair_Clamp_Loader"/>
</dbReference>
<dbReference type="InterPro" id="IPR003593">
    <property type="entry name" value="AAA+_ATPase"/>
</dbReference>
<dbReference type="GO" id="GO:0009360">
    <property type="term" value="C:DNA polymerase III complex"/>
    <property type="evidence" value="ECO:0007669"/>
    <property type="project" value="InterPro"/>
</dbReference>
<dbReference type="PANTHER" id="PTHR11669:SF0">
    <property type="entry name" value="PROTEIN STICHEL-LIKE 2"/>
    <property type="match status" value="1"/>
</dbReference>
<dbReference type="InterPro" id="IPR027417">
    <property type="entry name" value="P-loop_NTPase"/>
</dbReference>
<keyword evidence="2 11" id="KW-0808">Transferase</keyword>
<dbReference type="Pfam" id="PF12169">
    <property type="entry name" value="DNA_pol3_gamma3"/>
    <property type="match status" value="1"/>
</dbReference>
<dbReference type="GO" id="GO:0003887">
    <property type="term" value="F:DNA-directed DNA polymerase activity"/>
    <property type="evidence" value="ECO:0007669"/>
    <property type="project" value="UniProtKB-KW"/>
</dbReference>
<dbReference type="SUPFAM" id="SSF52540">
    <property type="entry name" value="P-loop containing nucleoside triphosphate hydrolases"/>
    <property type="match status" value="1"/>
</dbReference>
<evidence type="ECO:0000256" key="11">
    <source>
        <dbReference type="RuleBase" id="RU364063"/>
    </source>
</evidence>
<dbReference type="CDD" id="cd00009">
    <property type="entry name" value="AAA"/>
    <property type="match status" value="1"/>
</dbReference>
<comment type="catalytic activity">
    <reaction evidence="10 11">
        <text>DNA(n) + a 2'-deoxyribonucleoside 5'-triphosphate = DNA(n+1) + diphosphate</text>
        <dbReference type="Rhea" id="RHEA:22508"/>
        <dbReference type="Rhea" id="RHEA-COMP:17339"/>
        <dbReference type="Rhea" id="RHEA-COMP:17340"/>
        <dbReference type="ChEBI" id="CHEBI:33019"/>
        <dbReference type="ChEBI" id="CHEBI:61560"/>
        <dbReference type="ChEBI" id="CHEBI:173112"/>
        <dbReference type="EC" id="2.7.7.7"/>
    </reaction>
</comment>
<keyword evidence="5" id="KW-0479">Metal-binding</keyword>
<dbReference type="PANTHER" id="PTHR11669">
    <property type="entry name" value="REPLICATION FACTOR C / DNA POLYMERASE III GAMMA-TAU SUBUNIT"/>
    <property type="match status" value="1"/>
</dbReference>
<keyword evidence="4 11" id="KW-0235">DNA replication</keyword>
<dbReference type="EMBL" id="MGJP01000029">
    <property type="protein sequence ID" value="OGN09688.1"/>
    <property type="molecule type" value="Genomic_DNA"/>
</dbReference>
<evidence type="ECO:0000313" key="13">
    <source>
        <dbReference type="EMBL" id="OGN09688.1"/>
    </source>
</evidence>
<dbReference type="InterPro" id="IPR008921">
    <property type="entry name" value="DNA_pol3_clamp-load_cplx_C"/>
</dbReference>
<comment type="similarity">
    <text evidence="1 11">Belongs to the DnaX/STICHEL family.</text>
</comment>
<sequence length="374" mass="41114">MTTLYRKYRPASFSEVVGQEHVVQTLEGALITGRIGHAYLFCGPRGTGKTTVARILAKALNCVNFSTKSTKGTFAKVPFVEPCNKCDACLAVTNNTSLDLIEIDAASQTGVDNIRELNDSVRVAAPGGKYKVFLIDEVHMLSKSAFNALLKTLEEPPTHVVFILATTEPHRILPTVLSRVQRFDFRRFSNIQIVKKLNNIIKSEDIKIDDDGLTAIAVSADGALRDAEVALSKVIATCDRRKEISVDEIYSVLGLVPFNYYPEFVSLLASKDRDGALGFVNNIYLNGINLEQFTAGLVGYFRKILIHTINPAVLASVGEELLDNDVKLVASYSQVLNQEQLIRMLNIFVSAKEGIKSSPIPQLPLELAVLELID</sequence>
<dbReference type="InterPro" id="IPR045085">
    <property type="entry name" value="HLD_clamp_pol_III_gamma_tau"/>
</dbReference>
<dbReference type="GO" id="GO:0006261">
    <property type="term" value="P:DNA-templated DNA replication"/>
    <property type="evidence" value="ECO:0007669"/>
    <property type="project" value="TreeGrafter"/>
</dbReference>
<evidence type="ECO:0000256" key="10">
    <source>
        <dbReference type="ARBA" id="ARBA00049244"/>
    </source>
</evidence>
<dbReference type="Gene3D" id="3.40.50.300">
    <property type="entry name" value="P-loop containing nucleotide triphosphate hydrolases"/>
    <property type="match status" value="1"/>
</dbReference>
<dbReference type="Gene3D" id="1.20.272.10">
    <property type="match status" value="1"/>
</dbReference>
<evidence type="ECO:0000256" key="6">
    <source>
        <dbReference type="ARBA" id="ARBA00022741"/>
    </source>
</evidence>
<dbReference type="EC" id="2.7.7.7" evidence="11"/>
<keyword evidence="3 11" id="KW-0548">Nucleotidyltransferase</keyword>
<evidence type="ECO:0000256" key="3">
    <source>
        <dbReference type="ARBA" id="ARBA00022695"/>
    </source>
</evidence>
<keyword evidence="9 11" id="KW-0239">DNA-directed DNA polymerase</keyword>
<dbReference type="NCBIfam" id="NF004046">
    <property type="entry name" value="PRK05563.1"/>
    <property type="match status" value="1"/>
</dbReference>
<dbReference type="Pfam" id="PF13177">
    <property type="entry name" value="DNA_pol3_delta2"/>
    <property type="match status" value="1"/>
</dbReference>
<dbReference type="SUPFAM" id="SSF48019">
    <property type="entry name" value="post-AAA+ oligomerization domain-like"/>
    <property type="match status" value="1"/>
</dbReference>
<organism evidence="13 14">
    <name type="scientific">Candidatus Yanofskybacteria bacterium RIFCSPHIGHO2_02_FULL_41_11</name>
    <dbReference type="NCBI Taxonomy" id="1802675"/>
    <lineage>
        <taxon>Bacteria</taxon>
        <taxon>Candidatus Yanofskyibacteriota</taxon>
    </lineage>
</organism>
<evidence type="ECO:0000256" key="5">
    <source>
        <dbReference type="ARBA" id="ARBA00022723"/>
    </source>
</evidence>
<comment type="subunit">
    <text evidence="11">DNA polymerase III contains a core (composed of alpha, epsilon and theta chains) that associates with a tau subunit. This core dimerizes to form the POLIII' complex. PolIII' associates with the gamma complex (composed of gamma, delta, delta', psi and chi chains) and with the beta chain to form the complete DNA polymerase III complex.</text>
</comment>
<comment type="caution">
    <text evidence="13">The sequence shown here is derived from an EMBL/GenBank/DDBJ whole genome shotgun (WGS) entry which is preliminary data.</text>
</comment>
<protein>
    <recommendedName>
        <fullName evidence="11">DNA polymerase III subunit gamma/tau</fullName>
        <ecNumber evidence="11">2.7.7.7</ecNumber>
    </recommendedName>
</protein>
<proteinExistence type="inferred from homology"/>
<keyword evidence="7" id="KW-0862">Zinc</keyword>
<dbReference type="AlphaFoldDB" id="A0A1F8FAU0"/>
<dbReference type="FunFam" id="3.40.50.300:FF:000014">
    <property type="entry name" value="DNA polymerase III subunit gamma/tau"/>
    <property type="match status" value="1"/>
</dbReference>
<evidence type="ECO:0000256" key="7">
    <source>
        <dbReference type="ARBA" id="ARBA00022833"/>
    </source>
</evidence>
<evidence type="ECO:0000313" key="14">
    <source>
        <dbReference type="Proteomes" id="UP000177167"/>
    </source>
</evidence>
<name>A0A1F8FAU0_9BACT</name>
<gene>
    <name evidence="11" type="primary">dnaX</name>
    <name evidence="13" type="ORF">A3J46_04305</name>
</gene>
<keyword evidence="8 11" id="KW-0067">ATP-binding</keyword>
<dbReference type="GO" id="GO:0046872">
    <property type="term" value="F:metal ion binding"/>
    <property type="evidence" value="ECO:0007669"/>
    <property type="project" value="UniProtKB-KW"/>
</dbReference>
<evidence type="ECO:0000259" key="12">
    <source>
        <dbReference type="SMART" id="SM00382"/>
    </source>
</evidence>
<keyword evidence="6 11" id="KW-0547">Nucleotide-binding</keyword>
<reference evidence="13 14" key="1">
    <citation type="journal article" date="2016" name="Nat. Commun.">
        <title>Thousands of microbial genomes shed light on interconnected biogeochemical processes in an aquifer system.</title>
        <authorList>
            <person name="Anantharaman K."/>
            <person name="Brown C.T."/>
            <person name="Hug L.A."/>
            <person name="Sharon I."/>
            <person name="Castelle C.J."/>
            <person name="Probst A.J."/>
            <person name="Thomas B.C."/>
            <person name="Singh A."/>
            <person name="Wilkins M.J."/>
            <person name="Karaoz U."/>
            <person name="Brodie E.L."/>
            <person name="Williams K.H."/>
            <person name="Hubbard S.S."/>
            <person name="Banfield J.F."/>
        </authorList>
    </citation>
    <scope>NUCLEOTIDE SEQUENCE [LARGE SCALE GENOMIC DNA]</scope>
</reference>
<feature type="domain" description="AAA+ ATPase" evidence="12">
    <location>
        <begin position="35"/>
        <end position="198"/>
    </location>
</feature>
<dbReference type="InterPro" id="IPR012763">
    <property type="entry name" value="DNA_pol_III_sug/sutau_N"/>
</dbReference>
<comment type="function">
    <text evidence="11">DNA polymerase III is a complex, multichain enzyme responsible for most of the replicative synthesis in bacteria. This DNA polymerase also exhibits 3' to 5' exonuclease activity.</text>
</comment>
<evidence type="ECO:0000256" key="8">
    <source>
        <dbReference type="ARBA" id="ARBA00022840"/>
    </source>
</evidence>
<dbReference type="Gene3D" id="1.10.8.60">
    <property type="match status" value="1"/>
</dbReference>
<evidence type="ECO:0000256" key="4">
    <source>
        <dbReference type="ARBA" id="ARBA00022705"/>
    </source>
</evidence>
<evidence type="ECO:0000256" key="9">
    <source>
        <dbReference type="ARBA" id="ARBA00022932"/>
    </source>
</evidence>
<dbReference type="NCBIfam" id="TIGR02397">
    <property type="entry name" value="dnaX_nterm"/>
    <property type="match status" value="1"/>
</dbReference>
<dbReference type="InterPro" id="IPR022754">
    <property type="entry name" value="DNA_pol_III_gamma-3"/>
</dbReference>
<dbReference type="Pfam" id="PF22608">
    <property type="entry name" value="DNAX_ATPase_lid"/>
    <property type="match status" value="1"/>
</dbReference>
<accession>A0A1F8FAU0</accession>
<dbReference type="SMART" id="SM00382">
    <property type="entry name" value="AAA"/>
    <property type="match status" value="1"/>
</dbReference>
<evidence type="ECO:0000256" key="2">
    <source>
        <dbReference type="ARBA" id="ARBA00022679"/>
    </source>
</evidence>
<dbReference type="Proteomes" id="UP000177167">
    <property type="component" value="Unassembled WGS sequence"/>
</dbReference>
<dbReference type="GO" id="GO:0003677">
    <property type="term" value="F:DNA binding"/>
    <property type="evidence" value="ECO:0007669"/>
    <property type="project" value="InterPro"/>
</dbReference>
<evidence type="ECO:0000256" key="1">
    <source>
        <dbReference type="ARBA" id="ARBA00006360"/>
    </source>
</evidence>
<dbReference type="GO" id="GO:0005524">
    <property type="term" value="F:ATP binding"/>
    <property type="evidence" value="ECO:0007669"/>
    <property type="project" value="UniProtKB-KW"/>
</dbReference>